<comment type="caution">
    <text evidence="1">The sequence shown here is derived from an EMBL/GenBank/DDBJ whole genome shotgun (WGS) entry which is preliminary data.</text>
</comment>
<evidence type="ECO:0000313" key="2">
    <source>
        <dbReference type="Proteomes" id="UP001202328"/>
    </source>
</evidence>
<reference evidence="1" key="1">
    <citation type="submission" date="2022-04" db="EMBL/GenBank/DDBJ databases">
        <title>A functionally conserved STORR gene fusion in Papaver species that diverged 16.8 million years ago.</title>
        <authorList>
            <person name="Catania T."/>
        </authorList>
    </citation>
    <scope>NUCLEOTIDE SEQUENCE</scope>
    <source>
        <strain evidence="1">S-188037</strain>
    </source>
</reference>
<feature type="non-terminal residue" evidence="1">
    <location>
        <position position="68"/>
    </location>
</feature>
<dbReference type="EMBL" id="JAJJMB010009234">
    <property type="protein sequence ID" value="KAI3914676.1"/>
    <property type="molecule type" value="Genomic_DNA"/>
</dbReference>
<evidence type="ECO:0000313" key="1">
    <source>
        <dbReference type="EMBL" id="KAI3914676.1"/>
    </source>
</evidence>
<keyword evidence="2" id="KW-1185">Reference proteome</keyword>
<dbReference type="AlphaFoldDB" id="A0AAD4SPA6"/>
<protein>
    <submittedName>
        <fullName evidence="1">Uncharacterized protein</fullName>
    </submittedName>
</protein>
<dbReference type="Proteomes" id="UP001202328">
    <property type="component" value="Unassembled WGS sequence"/>
</dbReference>
<name>A0AAD4SPA6_9MAGN</name>
<gene>
    <name evidence="1" type="ORF">MKW98_006486</name>
</gene>
<proteinExistence type="predicted"/>
<sequence>ENLRFTKGAKRRKLKAVKVSGLGQALELLKESIICHWLAMGLVWWQALMRIQVGSLAAKVFPSLYFFA</sequence>
<accession>A0AAD4SPA6</accession>
<organism evidence="1 2">
    <name type="scientific">Papaver atlanticum</name>
    <dbReference type="NCBI Taxonomy" id="357466"/>
    <lineage>
        <taxon>Eukaryota</taxon>
        <taxon>Viridiplantae</taxon>
        <taxon>Streptophyta</taxon>
        <taxon>Embryophyta</taxon>
        <taxon>Tracheophyta</taxon>
        <taxon>Spermatophyta</taxon>
        <taxon>Magnoliopsida</taxon>
        <taxon>Ranunculales</taxon>
        <taxon>Papaveraceae</taxon>
        <taxon>Papaveroideae</taxon>
        <taxon>Papaver</taxon>
    </lineage>
</organism>